<comment type="caution">
    <text evidence="1">The sequence shown here is derived from an EMBL/GenBank/DDBJ whole genome shotgun (WGS) entry which is preliminary data.</text>
</comment>
<gene>
    <name evidence="1" type="ORF">S01H1_16232</name>
</gene>
<accession>X0SG70</accession>
<reference evidence="1" key="1">
    <citation type="journal article" date="2014" name="Front. Microbiol.">
        <title>High frequency of phylogenetically diverse reductive dehalogenase-homologous genes in deep subseafloor sedimentary metagenomes.</title>
        <authorList>
            <person name="Kawai M."/>
            <person name="Futagami T."/>
            <person name="Toyoda A."/>
            <person name="Takaki Y."/>
            <person name="Nishi S."/>
            <person name="Hori S."/>
            <person name="Arai W."/>
            <person name="Tsubouchi T."/>
            <person name="Morono Y."/>
            <person name="Uchiyama I."/>
            <person name="Ito T."/>
            <person name="Fujiyama A."/>
            <person name="Inagaki F."/>
            <person name="Takami H."/>
        </authorList>
    </citation>
    <scope>NUCLEOTIDE SEQUENCE</scope>
    <source>
        <strain evidence="1">Expedition CK06-06</strain>
    </source>
</reference>
<feature type="non-terminal residue" evidence="1">
    <location>
        <position position="1"/>
    </location>
</feature>
<dbReference type="EMBL" id="BARS01008523">
    <property type="protein sequence ID" value="GAF80028.1"/>
    <property type="molecule type" value="Genomic_DNA"/>
</dbReference>
<name>X0SG70_9ZZZZ</name>
<organism evidence="1">
    <name type="scientific">marine sediment metagenome</name>
    <dbReference type="NCBI Taxonomy" id="412755"/>
    <lineage>
        <taxon>unclassified sequences</taxon>
        <taxon>metagenomes</taxon>
        <taxon>ecological metagenomes</taxon>
    </lineage>
</organism>
<protein>
    <submittedName>
        <fullName evidence="1">Uncharacterized protein</fullName>
    </submittedName>
</protein>
<evidence type="ECO:0000313" key="1">
    <source>
        <dbReference type="EMBL" id="GAF80028.1"/>
    </source>
</evidence>
<dbReference type="AlphaFoldDB" id="X0SG70"/>
<feature type="non-terminal residue" evidence="1">
    <location>
        <position position="368"/>
    </location>
</feature>
<sequence>IRPRNHSIGDKDKQCVGFGDNTKDFLIVWGAGKEDGQKVNTDSAAGRFFFQVLHLRNMYGKESITLTHTAEPSWEQKVWLSTATNQSDVVRMKLSEMQYGNRHITFEGTKVPLYYPRWFPPRPNEGKRIEYKEIPYPKLSIEFKENDRSVYSPIFIYLHKDGNKEKICNIVGDLMYAWPHLELFALLPEQGIFVVRVWLYWIHKRFIGNYFYGFSASDISEEGKYRKIEQKLVLEIPDIERFDFILDTKLGKITWYGTDFHYQEHWGRIKGDIVEARIAGGFDLVQTTIDRYPDRFKNGDRYDLVEKLKNILSNEQKPESMKFESIPDMSLSNAAERAYEYRAFNIKTHVPYVRNGEIAVDMISNIVS</sequence>
<proteinExistence type="predicted"/>